<keyword evidence="3" id="KW-1185">Reference proteome</keyword>
<dbReference type="GO" id="GO:0006284">
    <property type="term" value="P:base-excision repair"/>
    <property type="evidence" value="ECO:0007669"/>
    <property type="project" value="TreeGrafter"/>
</dbReference>
<dbReference type="FunFam" id="3.20.20.150:FF:000017">
    <property type="entry name" value="Endonuclease IV related protein"/>
    <property type="match status" value="1"/>
</dbReference>
<keyword evidence="2" id="KW-0540">Nuclease</keyword>
<dbReference type="GeneID" id="42776176"/>
<name>A0A174GXS5_9CLOT</name>
<protein>
    <submittedName>
        <fullName evidence="2">AP endonuclease</fullName>
    </submittedName>
</protein>
<dbReference type="SUPFAM" id="SSF51658">
    <property type="entry name" value="Xylose isomerase-like"/>
    <property type="match status" value="1"/>
</dbReference>
<dbReference type="PANTHER" id="PTHR21445:SF0">
    <property type="entry name" value="APURINIC-APYRIMIDINIC ENDONUCLEASE"/>
    <property type="match status" value="1"/>
</dbReference>
<keyword evidence="2" id="KW-0378">Hydrolase</keyword>
<gene>
    <name evidence="2" type="ORF">CP373A1_16095</name>
</gene>
<dbReference type="Gene3D" id="3.20.20.150">
    <property type="entry name" value="Divalent-metal-dependent TIM barrel enzymes"/>
    <property type="match status" value="1"/>
</dbReference>
<dbReference type="InterPro" id="IPR036237">
    <property type="entry name" value="Xyl_isomerase-like_sf"/>
</dbReference>
<dbReference type="GO" id="GO:0003677">
    <property type="term" value="F:DNA binding"/>
    <property type="evidence" value="ECO:0007669"/>
    <property type="project" value="InterPro"/>
</dbReference>
<dbReference type="InterPro" id="IPR001719">
    <property type="entry name" value="AP_endonuc_2"/>
</dbReference>
<sequence length="272" mass="30622">MEKLLFGISGLPLGNEGDKFTYATGIEYLSNMGLDAMELPFVRSVNVTPKNMHSIIEAKEKHNFYLSAHGSYFINLNAVEDEKKEKSLERITLGAEALKSVGGRSLIFHPGFYLKATKEDALEEVKRNLMKLPYFGVDYRLETTGKGTQFGDIDELIHICKEIDTCKLCIDFAHVHARGNGALKEYDDFARILEKVGEGLGREALDDLHIHLAGIAYSEKGEKHHLPFLESDFNYQACMKAFVDYEVKGCVICESPILERDAKLLKDTYESL</sequence>
<dbReference type="PANTHER" id="PTHR21445">
    <property type="entry name" value="ENDONUCLEASE IV ENDODEOXYRIBONUCLEASE IV"/>
    <property type="match status" value="1"/>
</dbReference>
<dbReference type="GO" id="GO:0008270">
    <property type="term" value="F:zinc ion binding"/>
    <property type="evidence" value="ECO:0007669"/>
    <property type="project" value="InterPro"/>
</dbReference>
<dbReference type="SMART" id="SM00518">
    <property type="entry name" value="AP2Ec"/>
    <property type="match status" value="1"/>
</dbReference>
<feature type="domain" description="Xylose isomerase-like TIM barrel" evidence="1">
    <location>
        <begin position="27"/>
        <end position="258"/>
    </location>
</feature>
<proteinExistence type="predicted"/>
<dbReference type="GO" id="GO:0008081">
    <property type="term" value="F:phosphoric diester hydrolase activity"/>
    <property type="evidence" value="ECO:0007669"/>
    <property type="project" value="TreeGrafter"/>
</dbReference>
<organism evidence="2 3">
    <name type="scientific">Clostridium paraputrificum</name>
    <dbReference type="NCBI Taxonomy" id="29363"/>
    <lineage>
        <taxon>Bacteria</taxon>
        <taxon>Bacillati</taxon>
        <taxon>Bacillota</taxon>
        <taxon>Clostridia</taxon>
        <taxon>Eubacteriales</taxon>
        <taxon>Clostridiaceae</taxon>
        <taxon>Clostridium</taxon>
    </lineage>
</organism>
<dbReference type="EMBL" id="MAPZ01000033">
    <property type="protein sequence ID" value="OBY09445.1"/>
    <property type="molecule type" value="Genomic_DNA"/>
</dbReference>
<keyword evidence="2" id="KW-0255">Endonuclease</keyword>
<dbReference type="eggNOG" id="COG0648">
    <property type="taxonomic scope" value="Bacteria"/>
</dbReference>
<reference evidence="2 3" key="1">
    <citation type="submission" date="2016-06" db="EMBL/GenBank/DDBJ databases">
        <authorList>
            <person name="Kjaerup R.B."/>
            <person name="Dalgaard T.S."/>
            <person name="Juul-Madsen H.R."/>
        </authorList>
    </citation>
    <scope>NUCLEOTIDE SEQUENCE [LARGE SCALE GENOMIC DNA]</scope>
    <source>
        <strain evidence="2 3">373-A1</strain>
    </source>
</reference>
<accession>A0A174GXS5</accession>
<dbReference type="Proteomes" id="UP000092714">
    <property type="component" value="Unassembled WGS sequence"/>
</dbReference>
<dbReference type="RefSeq" id="WP_027098351.1">
    <property type="nucleotide sequence ID" value="NZ_CABJAZ010000002.1"/>
</dbReference>
<dbReference type="InterPro" id="IPR013022">
    <property type="entry name" value="Xyl_isomerase-like_TIM-brl"/>
</dbReference>
<comment type="caution">
    <text evidence="2">The sequence shown here is derived from an EMBL/GenBank/DDBJ whole genome shotgun (WGS) entry which is preliminary data.</text>
</comment>
<dbReference type="OrthoDB" id="9805666at2"/>
<evidence type="ECO:0000313" key="3">
    <source>
        <dbReference type="Proteomes" id="UP000092714"/>
    </source>
</evidence>
<dbReference type="GO" id="GO:0003906">
    <property type="term" value="F:DNA-(apurinic or apyrimidinic site) endonuclease activity"/>
    <property type="evidence" value="ECO:0007669"/>
    <property type="project" value="TreeGrafter"/>
</dbReference>
<dbReference type="Pfam" id="PF01261">
    <property type="entry name" value="AP_endonuc_2"/>
    <property type="match status" value="1"/>
</dbReference>
<dbReference type="AlphaFoldDB" id="A0A174GXS5"/>
<dbReference type="CDD" id="cd00019">
    <property type="entry name" value="AP2Ec"/>
    <property type="match status" value="1"/>
</dbReference>
<evidence type="ECO:0000313" key="2">
    <source>
        <dbReference type="EMBL" id="OBY09445.1"/>
    </source>
</evidence>
<evidence type="ECO:0000259" key="1">
    <source>
        <dbReference type="Pfam" id="PF01261"/>
    </source>
</evidence>